<dbReference type="Proteomes" id="UP000243876">
    <property type="component" value="Unassembled WGS sequence"/>
</dbReference>
<dbReference type="Pfam" id="PF02626">
    <property type="entry name" value="CT_A_B"/>
    <property type="match status" value="1"/>
</dbReference>
<dbReference type="PANTHER" id="PTHR18866:SF128">
    <property type="entry name" value="UREA AMIDOLYASE"/>
    <property type="match status" value="1"/>
</dbReference>
<dbReference type="Gene3D" id="2.40.50.100">
    <property type="match status" value="1"/>
</dbReference>
<sequence length="1315" mass="142524">MSIKHRLLVANRGEIALRVIRSAKELGIDTLSIHTEPDAGSPHVFQATETAFVPSYVNGEAVLKVALERGATLIHPGYGFLSENAEFASAVEKSGIIWLGPSADSIEAMGLKHQARRRAIAAQVPVLPGSELVSTVEAAVDQAQHVGYPARFLSALLRGKYSSRPVMLKATGGGGGMGMEVAHDENELRASFQRTVDMTKTLFNNAGVFVEKYIERARHIEVQVFGDGQGKVIHAGERECSVQRRHQKVLEEAGSPFINRHPELREAMCAAAVRLCELISYRSAGTVEFLVDDSTASFYFLEANTRLQVEHPTTEMVRPGLDLVAMMIKLGLAQASSTPFVLPEQETLAPASGHAIEARIYCEIPHLNFKPAPGLLQQVEWPSHPWLRLDTWVSSGSFVSPFYDPMIGKMIAWGSTREEARARLDQALSETVLLGTQTNLDYLRTIINCEGTRAPLFPNQTLDVDASPPAAFVEGNVMTTFLDSFEGYAPSCIEIIDGGLSTSVQDGRPRLQPGGDGIPRGGGLDEMAAMAANRLVGNDTETEYLEVTISGPTLKFSTAAVVAVTGAEADVFVDDMKKPMWSRFAVPAGSTLEIGACEGTGTRVYLAVKGGFPGVPYFMGSKSTFTAAKFGGIQGRDLAAGDIIMLHPSAAPTSDDVEFVLPSFAIPSYSHDWTLAALPGPNADIDYLLPEDLETLYSTRFTVSPDSNRLGLRLEGLKPLKYSRKDGGAGGSHPANCLEHGYSIGALNLNGDVPVLLAQDAPDCGGLICVVGVVTADWWKMGQMRPGDTFRFVEPTLDCLPEHAAQQTAWLKSIETAASASSSATLLPFPLDLQIGEKARTDGLLKIIEAEEQDDGARMTFRQPFLCSYRCNSANLSGTKSGDGGILIEVGEQALSFRTRIITELFERKLREMKLDGMETYVQAVSSLLLRFNPAILPQQKLVDILLTTSQGLARASTEVTLPSRRIHLPVAFDDSVSQDTIKRYMASSGRKKAVYLPSNIEYLAKASGLDGVDNLVRVFSRSDWFCTSRCFFAGLPMLAPVRLPTLDQRALLASQKYNPTRTFTRSGTLGFAGVQCAIYPVDSPGGYQILGRTLTPFSPHGKYSGEGNEKHFLVRSFDLVRWLPMSEEEFDKIERDFTVGTYTPLVEEVMLSAKEMAELERSTKAEVQQIQNQQRANLAELAKECVPVTHPPPWVLPLVFAHIAFGCRESVMVAEWQAEVEKAKAEETLATGGGHAGGKHVGTPLTSPVFAAVRAVHVKVGEVLSTDVVPVSVEAMKTEIAIKVSRRLAGKTVTGIAADVGDVVKPGQALLYCQ</sequence>
<dbReference type="SUPFAM" id="SSF51246">
    <property type="entry name" value="Rudiment single hybrid motif"/>
    <property type="match status" value="1"/>
</dbReference>
<dbReference type="SUPFAM" id="SSF56059">
    <property type="entry name" value="Glutathione synthetase ATP-binding domain-like"/>
    <property type="match status" value="1"/>
</dbReference>
<evidence type="ECO:0000256" key="5">
    <source>
        <dbReference type="ARBA" id="ARBA00023267"/>
    </source>
</evidence>
<protein>
    <submittedName>
        <fullName evidence="10">SPOSA6832_04453-mRNA-1:cds</fullName>
    </submittedName>
</protein>
<dbReference type="InterPro" id="IPR016185">
    <property type="entry name" value="PreATP-grasp_dom_sf"/>
</dbReference>
<dbReference type="PANTHER" id="PTHR18866">
    <property type="entry name" value="CARBOXYLASE:PYRUVATE/ACETYL-COA/PROPIONYL-COA CARBOXYLASE"/>
    <property type="match status" value="1"/>
</dbReference>
<name>A0A0D6ES38_SPOSA</name>
<dbReference type="PROSITE" id="PS00867">
    <property type="entry name" value="CPSASE_2"/>
    <property type="match status" value="1"/>
</dbReference>
<dbReference type="InterPro" id="IPR003833">
    <property type="entry name" value="CT_C_D"/>
</dbReference>
<dbReference type="InterPro" id="IPR003778">
    <property type="entry name" value="CT_A_B"/>
</dbReference>
<keyword evidence="4 6" id="KW-0067">ATP-binding</keyword>
<dbReference type="SMART" id="SM00878">
    <property type="entry name" value="Biotin_carb_C"/>
    <property type="match status" value="1"/>
</dbReference>
<keyword evidence="3" id="KW-0378">Hydrolase</keyword>
<dbReference type="InterPro" id="IPR011761">
    <property type="entry name" value="ATP-grasp"/>
</dbReference>
<evidence type="ECO:0000259" key="9">
    <source>
        <dbReference type="PROSITE" id="PS50979"/>
    </source>
</evidence>
<dbReference type="SUPFAM" id="SSF160467">
    <property type="entry name" value="PH0987 N-terminal domain-like"/>
    <property type="match status" value="1"/>
</dbReference>
<dbReference type="PROSITE" id="PS50975">
    <property type="entry name" value="ATP_GRASP"/>
    <property type="match status" value="1"/>
</dbReference>
<reference evidence="11" key="1">
    <citation type="submission" date="2015-02" db="EMBL/GenBank/DDBJ databases">
        <authorList>
            <person name="Gon?alves P."/>
        </authorList>
    </citation>
    <scope>NUCLEOTIDE SEQUENCE [LARGE SCALE GENOMIC DNA]</scope>
</reference>
<evidence type="ECO:0000313" key="10">
    <source>
        <dbReference type="EMBL" id="CEQ42611.1"/>
    </source>
</evidence>
<dbReference type="Pfam" id="PF02785">
    <property type="entry name" value="Biotin_carb_C"/>
    <property type="match status" value="1"/>
</dbReference>
<evidence type="ECO:0000256" key="1">
    <source>
        <dbReference type="ARBA" id="ARBA00022598"/>
    </source>
</evidence>
<dbReference type="GO" id="GO:0046872">
    <property type="term" value="F:metal ion binding"/>
    <property type="evidence" value="ECO:0007669"/>
    <property type="project" value="InterPro"/>
</dbReference>
<dbReference type="EMBL" id="CENE01000030">
    <property type="protein sequence ID" value="CEQ42611.1"/>
    <property type="molecule type" value="Genomic_DNA"/>
</dbReference>
<feature type="domain" description="Biotin carboxylation" evidence="9">
    <location>
        <begin position="3"/>
        <end position="467"/>
    </location>
</feature>
<proteinExistence type="predicted"/>
<dbReference type="InterPro" id="IPR050856">
    <property type="entry name" value="Biotin_carboxylase_complex"/>
</dbReference>
<evidence type="ECO:0000313" key="11">
    <source>
        <dbReference type="Proteomes" id="UP000243876"/>
    </source>
</evidence>
<evidence type="ECO:0000259" key="8">
    <source>
        <dbReference type="PROSITE" id="PS50975"/>
    </source>
</evidence>
<keyword evidence="5" id="KW-0092">Biotin</keyword>
<dbReference type="GO" id="GO:0005524">
    <property type="term" value="F:ATP binding"/>
    <property type="evidence" value="ECO:0007669"/>
    <property type="project" value="UniProtKB-UniRule"/>
</dbReference>
<dbReference type="SMART" id="SM00797">
    <property type="entry name" value="AHS2"/>
    <property type="match status" value="1"/>
</dbReference>
<dbReference type="PROSITE" id="PS50979">
    <property type="entry name" value="BC"/>
    <property type="match status" value="1"/>
</dbReference>
<dbReference type="GO" id="GO:0016787">
    <property type="term" value="F:hydrolase activity"/>
    <property type="evidence" value="ECO:0007669"/>
    <property type="project" value="UniProtKB-KW"/>
</dbReference>
<dbReference type="InterPro" id="IPR005481">
    <property type="entry name" value="BC-like_N"/>
</dbReference>
<dbReference type="Pfam" id="PF02786">
    <property type="entry name" value="CPSase_L_D2"/>
    <property type="match status" value="1"/>
</dbReference>
<dbReference type="SUPFAM" id="SSF51230">
    <property type="entry name" value="Single hybrid motif"/>
    <property type="match status" value="1"/>
</dbReference>
<evidence type="ECO:0000256" key="4">
    <source>
        <dbReference type="ARBA" id="ARBA00022840"/>
    </source>
</evidence>
<dbReference type="SUPFAM" id="SSF50891">
    <property type="entry name" value="Cyclophilin-like"/>
    <property type="match status" value="2"/>
</dbReference>
<dbReference type="InterPro" id="IPR011053">
    <property type="entry name" value="Single_hybrid_motif"/>
</dbReference>
<evidence type="ECO:0000256" key="7">
    <source>
        <dbReference type="SAM" id="Coils"/>
    </source>
</evidence>
<accession>A0A0D6ES38</accession>
<dbReference type="Gene3D" id="2.40.100.10">
    <property type="entry name" value="Cyclophilin-like"/>
    <property type="match status" value="2"/>
</dbReference>
<dbReference type="OrthoDB" id="196847at2759"/>
<dbReference type="Pfam" id="PF00289">
    <property type="entry name" value="Biotin_carb_N"/>
    <property type="match status" value="1"/>
</dbReference>
<dbReference type="SUPFAM" id="SSF52440">
    <property type="entry name" value="PreATP-grasp domain"/>
    <property type="match status" value="1"/>
</dbReference>
<feature type="coiled-coil region" evidence="7">
    <location>
        <begin position="1154"/>
        <end position="1185"/>
    </location>
</feature>
<dbReference type="Gene3D" id="3.30.470.20">
    <property type="entry name" value="ATP-grasp fold, B domain"/>
    <property type="match status" value="1"/>
</dbReference>
<keyword evidence="2 6" id="KW-0547">Nucleotide-binding</keyword>
<evidence type="ECO:0000256" key="2">
    <source>
        <dbReference type="ARBA" id="ARBA00022741"/>
    </source>
</evidence>
<dbReference type="CDD" id="cd06850">
    <property type="entry name" value="biotinyl_domain"/>
    <property type="match status" value="1"/>
</dbReference>
<dbReference type="InterPro" id="IPR011764">
    <property type="entry name" value="Biotin_carboxylation_dom"/>
</dbReference>
<dbReference type="InterPro" id="IPR011054">
    <property type="entry name" value="Rudment_hybrid_motif"/>
</dbReference>
<dbReference type="SMART" id="SM00796">
    <property type="entry name" value="AHS1"/>
    <property type="match status" value="1"/>
</dbReference>
<keyword evidence="7" id="KW-0175">Coiled coil</keyword>
<keyword evidence="11" id="KW-1185">Reference proteome</keyword>
<dbReference type="InterPro" id="IPR005479">
    <property type="entry name" value="CPAse_ATP-bd"/>
</dbReference>
<evidence type="ECO:0000256" key="3">
    <source>
        <dbReference type="ARBA" id="ARBA00022801"/>
    </source>
</evidence>
<evidence type="ECO:0000256" key="6">
    <source>
        <dbReference type="PROSITE-ProRule" id="PRU00409"/>
    </source>
</evidence>
<dbReference type="InterPro" id="IPR005482">
    <property type="entry name" value="Biotin_COase_C"/>
</dbReference>
<dbReference type="Pfam" id="PF02682">
    <property type="entry name" value="CT_C_D"/>
    <property type="match status" value="1"/>
</dbReference>
<dbReference type="InterPro" id="IPR029000">
    <property type="entry name" value="Cyclophilin-like_dom_sf"/>
</dbReference>
<gene>
    <name evidence="10" type="primary">SPOSA6832_04453</name>
</gene>
<feature type="domain" description="ATP-grasp" evidence="8">
    <location>
        <begin position="116"/>
        <end position="332"/>
    </location>
</feature>
<keyword evidence="1" id="KW-0436">Ligase</keyword>
<organism evidence="10 11">
    <name type="scientific">Sporidiobolus salmonicolor</name>
    <name type="common">Yeast-like fungus</name>
    <name type="synonym">Sporobolomyces salmonicolor</name>
    <dbReference type="NCBI Taxonomy" id="5005"/>
    <lineage>
        <taxon>Eukaryota</taxon>
        <taxon>Fungi</taxon>
        <taxon>Dikarya</taxon>
        <taxon>Basidiomycota</taxon>
        <taxon>Pucciniomycotina</taxon>
        <taxon>Microbotryomycetes</taxon>
        <taxon>Sporidiobolales</taxon>
        <taxon>Sporidiobolaceae</taxon>
        <taxon>Sporobolomyces</taxon>
    </lineage>
</organism>
<dbReference type="GO" id="GO:0016874">
    <property type="term" value="F:ligase activity"/>
    <property type="evidence" value="ECO:0007669"/>
    <property type="project" value="UniProtKB-KW"/>
</dbReference>
<dbReference type="Gene3D" id="3.30.1360.40">
    <property type="match status" value="1"/>
</dbReference>